<protein>
    <submittedName>
        <fullName evidence="1">Uncharacterized protein</fullName>
    </submittedName>
</protein>
<name>A0A552EZG6_MICAE</name>
<sequence>MLSIHKTINFFTLKILFLSIAILGNFPKIAQAETYQILGQFDGKNGSFPASSVITDSKGNLYGTTTYGPKRFGTVFKLTPQGVIQTLFHFSRDTGTEPISGLIWGKDGNLYGTTRYRGKRPDGKIGSGTVYKMTPNGQFSLLHVFDNRHGQLPGPGLLLANDGNFYGVTSLDHGTIYRVNYKGDFTVLYKFSGHGKLNGSHPSSPLIQAKDGFLYGTTAGGGKYNHNQGTIFKISLDGSFSTIWDFNDKKLKGGRMPTGSLVEGSDGNLYGTTREGGNYGYGTIFKITPNGNLTTLVHFDGQNGRYPETALIEGNKGIFYGVTLFGGNSSKCSSGCGTLFKATSDGNLTTLVNFNGKNGSFPKGYLTKDSKGNIYGTTVNGGSNSTCPESEGKGCGLVFKLSP</sequence>
<dbReference type="AlphaFoldDB" id="A0A552EZG6"/>
<organism evidence="1 2">
    <name type="scientific">Microcystis aeruginosa Ma_MB_S_20031200_S102</name>
    <dbReference type="NCBI Taxonomy" id="2486254"/>
    <lineage>
        <taxon>Bacteria</taxon>
        <taxon>Bacillati</taxon>
        <taxon>Cyanobacteriota</taxon>
        <taxon>Cyanophyceae</taxon>
        <taxon>Oscillatoriophycideae</taxon>
        <taxon>Chroococcales</taxon>
        <taxon>Microcystaceae</taxon>
        <taxon>Microcystis</taxon>
    </lineage>
</organism>
<dbReference type="Proteomes" id="UP000317708">
    <property type="component" value="Unassembled WGS sequence"/>
</dbReference>
<dbReference type="SUPFAM" id="SSF63829">
    <property type="entry name" value="Calcium-dependent phosphotriesterase"/>
    <property type="match status" value="2"/>
</dbReference>
<dbReference type="InterPro" id="IPR011042">
    <property type="entry name" value="6-blade_b-propeller_TolB-like"/>
</dbReference>
<dbReference type="InterPro" id="IPR022519">
    <property type="entry name" value="Gloeo/Verruco_rpt"/>
</dbReference>
<gene>
    <name evidence="1" type="ORF">EWV92_06045</name>
</gene>
<accession>A0A552EZG6</accession>
<dbReference type="EMBL" id="SFBI01000058">
    <property type="protein sequence ID" value="TRU39861.1"/>
    <property type="molecule type" value="Genomic_DNA"/>
</dbReference>
<proteinExistence type="predicted"/>
<evidence type="ECO:0000313" key="1">
    <source>
        <dbReference type="EMBL" id="TRU39861.1"/>
    </source>
</evidence>
<dbReference type="NCBIfam" id="TIGR03803">
    <property type="entry name" value="Gloeo_Verruco"/>
    <property type="match status" value="7"/>
</dbReference>
<evidence type="ECO:0000313" key="2">
    <source>
        <dbReference type="Proteomes" id="UP000317708"/>
    </source>
</evidence>
<reference evidence="1 2" key="1">
    <citation type="submission" date="2019-01" db="EMBL/GenBank/DDBJ databases">
        <title>Coherence of Microcystis species and biogeography revealed through population genomics.</title>
        <authorList>
            <person name="Perez-Carrascal O.M."/>
            <person name="Terrat Y."/>
            <person name="Giani A."/>
            <person name="Fortin N."/>
            <person name="Tromas N."/>
            <person name="Shapiro B.J."/>
        </authorList>
    </citation>
    <scope>NUCLEOTIDE SEQUENCE [LARGE SCALE GENOMIC DNA]</scope>
    <source>
        <strain evidence="1">Ma_MB_S_20031200_S102</strain>
    </source>
</reference>
<comment type="caution">
    <text evidence="1">The sequence shown here is derived from an EMBL/GenBank/DDBJ whole genome shotgun (WGS) entry which is preliminary data.</text>
</comment>
<dbReference type="Gene3D" id="2.120.10.30">
    <property type="entry name" value="TolB, C-terminal domain"/>
    <property type="match status" value="1"/>
</dbReference>